<comment type="subcellular location">
    <subcellularLocation>
        <location evidence="1 7">Cytoplasm</location>
        <location evidence="1 7">Cytoskeleton</location>
    </subcellularLocation>
</comment>
<evidence type="ECO:0000256" key="3">
    <source>
        <dbReference type="ARBA" id="ARBA00022553"/>
    </source>
</evidence>
<keyword evidence="4 7" id="KW-0493">Microtubule</keyword>
<dbReference type="PROSITE" id="PS51491">
    <property type="entry name" value="TAU_MAP_2"/>
    <property type="match status" value="1"/>
</dbReference>
<accession>A0AAD7RFS6</accession>
<evidence type="ECO:0000256" key="5">
    <source>
        <dbReference type="ARBA" id="ARBA00022737"/>
    </source>
</evidence>
<comment type="caution">
    <text evidence="9">The sequence shown here is derived from an EMBL/GenBank/DDBJ whole genome shotgun (WGS) entry which is preliminary data.</text>
</comment>
<dbReference type="PANTHER" id="PTHR11501:SF14">
    <property type="entry name" value="MICROTUBULE-ASSOCIATED PROTEIN TAU"/>
    <property type="match status" value="1"/>
</dbReference>
<evidence type="ECO:0000313" key="10">
    <source>
        <dbReference type="Proteomes" id="UP001221898"/>
    </source>
</evidence>
<dbReference type="GO" id="GO:0000226">
    <property type="term" value="P:microtubule cytoskeleton organization"/>
    <property type="evidence" value="ECO:0007669"/>
    <property type="project" value="TreeGrafter"/>
</dbReference>
<evidence type="ECO:0000313" key="9">
    <source>
        <dbReference type="EMBL" id="KAJ8383491.1"/>
    </source>
</evidence>
<dbReference type="Proteomes" id="UP001221898">
    <property type="component" value="Unassembled WGS sequence"/>
</dbReference>
<keyword evidence="3" id="KW-0597">Phosphoprotein</keyword>
<dbReference type="InterPro" id="IPR001084">
    <property type="entry name" value="MAP_tubulin-bd_rpt"/>
</dbReference>
<organism evidence="9 10">
    <name type="scientific">Aldrovandia affinis</name>
    <dbReference type="NCBI Taxonomy" id="143900"/>
    <lineage>
        <taxon>Eukaryota</taxon>
        <taxon>Metazoa</taxon>
        <taxon>Chordata</taxon>
        <taxon>Craniata</taxon>
        <taxon>Vertebrata</taxon>
        <taxon>Euteleostomi</taxon>
        <taxon>Actinopterygii</taxon>
        <taxon>Neopterygii</taxon>
        <taxon>Teleostei</taxon>
        <taxon>Notacanthiformes</taxon>
        <taxon>Halosauridae</taxon>
        <taxon>Aldrovandia</taxon>
    </lineage>
</organism>
<sequence length="169" mass="17726">MCFQARDGKTPSARPHAAGTKIPAKTPTRTGTESLTQTAMSRMEQKKAGAAKNDKDSPKTPDCSGYSSPSTPKLPSSRTLGQPLAVASKEMKKVAVARTPPKSPGSLKSRPPVPLAAIPDLKNIRSKIGSTENIKHQPGGGRVGVFLYGSLHYRASSPSPVFPLTAAPL</sequence>
<reference evidence="9" key="1">
    <citation type="journal article" date="2023" name="Science">
        <title>Genome structures resolve the early diversification of teleost fishes.</title>
        <authorList>
            <person name="Parey E."/>
            <person name="Louis A."/>
            <person name="Montfort J."/>
            <person name="Bouchez O."/>
            <person name="Roques C."/>
            <person name="Iampietro C."/>
            <person name="Lluch J."/>
            <person name="Castinel A."/>
            <person name="Donnadieu C."/>
            <person name="Desvignes T."/>
            <person name="Floi Bucao C."/>
            <person name="Jouanno E."/>
            <person name="Wen M."/>
            <person name="Mejri S."/>
            <person name="Dirks R."/>
            <person name="Jansen H."/>
            <person name="Henkel C."/>
            <person name="Chen W.J."/>
            <person name="Zahm M."/>
            <person name="Cabau C."/>
            <person name="Klopp C."/>
            <person name="Thompson A.W."/>
            <person name="Robinson-Rechavi M."/>
            <person name="Braasch I."/>
            <person name="Lecointre G."/>
            <person name="Bobe J."/>
            <person name="Postlethwait J.H."/>
            <person name="Berthelot C."/>
            <person name="Roest Crollius H."/>
            <person name="Guiguen Y."/>
        </authorList>
    </citation>
    <scope>NUCLEOTIDE SEQUENCE</scope>
    <source>
        <strain evidence="9">NC1722</strain>
    </source>
</reference>
<gene>
    <name evidence="9" type="ORF">AAFF_G00220080</name>
</gene>
<feature type="compositionally biased region" description="Basic and acidic residues" evidence="8">
    <location>
        <begin position="43"/>
        <end position="59"/>
    </location>
</feature>
<keyword evidence="5" id="KW-0677">Repeat</keyword>
<proteinExistence type="predicted"/>
<evidence type="ECO:0000256" key="2">
    <source>
        <dbReference type="ARBA" id="ARBA00022490"/>
    </source>
</evidence>
<evidence type="ECO:0000256" key="6">
    <source>
        <dbReference type="ARBA" id="ARBA00023212"/>
    </source>
</evidence>
<dbReference type="GO" id="GO:0005874">
    <property type="term" value="C:microtubule"/>
    <property type="evidence" value="ECO:0007669"/>
    <property type="project" value="UniProtKB-KW"/>
</dbReference>
<dbReference type="GO" id="GO:0043005">
    <property type="term" value="C:neuron projection"/>
    <property type="evidence" value="ECO:0007669"/>
    <property type="project" value="TreeGrafter"/>
</dbReference>
<dbReference type="GO" id="GO:0008017">
    <property type="term" value="F:microtubule binding"/>
    <property type="evidence" value="ECO:0007669"/>
    <property type="project" value="InterPro"/>
</dbReference>
<dbReference type="Pfam" id="PF00418">
    <property type="entry name" value="Tubulin-binding"/>
    <property type="match status" value="1"/>
</dbReference>
<dbReference type="EMBL" id="JAINUG010000292">
    <property type="protein sequence ID" value="KAJ8383491.1"/>
    <property type="molecule type" value="Genomic_DNA"/>
</dbReference>
<keyword evidence="2 7" id="KW-0963">Cytoplasm</keyword>
<evidence type="ECO:0000256" key="1">
    <source>
        <dbReference type="ARBA" id="ARBA00004245"/>
    </source>
</evidence>
<dbReference type="PROSITE" id="PS00229">
    <property type="entry name" value="TAU_MAP_1"/>
    <property type="match status" value="1"/>
</dbReference>
<feature type="region of interest" description="Disordered" evidence="8">
    <location>
        <begin position="1"/>
        <end position="114"/>
    </location>
</feature>
<keyword evidence="6 7" id="KW-0206">Cytoskeleton</keyword>
<name>A0AAD7RFS6_9TELE</name>
<feature type="compositionally biased region" description="Polar residues" evidence="8">
    <location>
        <begin position="27"/>
        <end position="40"/>
    </location>
</feature>
<feature type="compositionally biased region" description="Polar residues" evidence="8">
    <location>
        <begin position="65"/>
        <end position="80"/>
    </location>
</feature>
<protein>
    <recommendedName>
        <fullName evidence="7">Microtubule-associated protein</fullName>
    </recommendedName>
</protein>
<dbReference type="AlphaFoldDB" id="A0AAD7RFS6"/>
<dbReference type="InterPro" id="IPR027324">
    <property type="entry name" value="MAP2/MAP4/Tau"/>
</dbReference>
<dbReference type="PANTHER" id="PTHR11501">
    <property type="entry name" value="MICROTUBULE-ASSOCIATED PROTEIN"/>
    <property type="match status" value="1"/>
</dbReference>
<evidence type="ECO:0000256" key="8">
    <source>
        <dbReference type="SAM" id="MobiDB-lite"/>
    </source>
</evidence>
<evidence type="ECO:0000256" key="7">
    <source>
        <dbReference type="RuleBase" id="RU000686"/>
    </source>
</evidence>
<dbReference type="GO" id="GO:0031175">
    <property type="term" value="P:neuron projection development"/>
    <property type="evidence" value="ECO:0007669"/>
    <property type="project" value="TreeGrafter"/>
</dbReference>
<keyword evidence="10" id="KW-1185">Reference proteome</keyword>
<evidence type="ECO:0000256" key="4">
    <source>
        <dbReference type="ARBA" id="ARBA00022701"/>
    </source>
</evidence>